<gene>
    <name evidence="3" type="ORF">BSF38_03196</name>
</gene>
<feature type="transmembrane region" description="Helical" evidence="1">
    <location>
        <begin position="151"/>
        <end position="171"/>
    </location>
</feature>
<dbReference type="Proteomes" id="UP000186309">
    <property type="component" value="Chromosome"/>
</dbReference>
<dbReference type="RefSeq" id="WP_076347200.1">
    <property type="nucleotide sequence ID" value="NZ_CP019082.1"/>
</dbReference>
<dbReference type="InterPro" id="IPR050879">
    <property type="entry name" value="Acyltransferase_3"/>
</dbReference>
<feature type="domain" description="Acyltransferase 3" evidence="2">
    <location>
        <begin position="27"/>
        <end position="372"/>
    </location>
</feature>
<dbReference type="STRING" id="1387353.BSF38_03196"/>
<evidence type="ECO:0000313" key="4">
    <source>
        <dbReference type="Proteomes" id="UP000186309"/>
    </source>
</evidence>
<feature type="transmembrane region" description="Helical" evidence="1">
    <location>
        <begin position="178"/>
        <end position="195"/>
    </location>
</feature>
<dbReference type="PANTHER" id="PTHR23028">
    <property type="entry name" value="ACETYLTRANSFERASE"/>
    <property type="match status" value="1"/>
</dbReference>
<dbReference type="KEGG" id="pbor:BSF38_03196"/>
<feature type="transmembrane region" description="Helical" evidence="1">
    <location>
        <begin position="119"/>
        <end position="139"/>
    </location>
</feature>
<feature type="transmembrane region" description="Helical" evidence="1">
    <location>
        <begin position="356"/>
        <end position="376"/>
    </location>
</feature>
<evidence type="ECO:0000259" key="2">
    <source>
        <dbReference type="Pfam" id="PF01757"/>
    </source>
</evidence>
<proteinExistence type="predicted"/>
<feature type="transmembrane region" description="Helical" evidence="1">
    <location>
        <begin position="323"/>
        <end position="344"/>
    </location>
</feature>
<protein>
    <recommendedName>
        <fullName evidence="2">Acyltransferase 3 domain-containing protein</fullName>
    </recommendedName>
</protein>
<dbReference type="PANTHER" id="PTHR23028:SF53">
    <property type="entry name" value="ACYL_TRANSF_3 DOMAIN-CONTAINING PROTEIN"/>
    <property type="match status" value="1"/>
</dbReference>
<feature type="transmembrane region" description="Helical" evidence="1">
    <location>
        <begin position="30"/>
        <end position="48"/>
    </location>
</feature>
<accession>A0A1U7CRV9</accession>
<keyword evidence="1" id="KW-1133">Transmembrane helix</keyword>
<dbReference type="GO" id="GO:0016747">
    <property type="term" value="F:acyltransferase activity, transferring groups other than amino-acyl groups"/>
    <property type="evidence" value="ECO:0007669"/>
    <property type="project" value="InterPro"/>
</dbReference>
<feature type="transmembrane region" description="Helical" evidence="1">
    <location>
        <begin position="77"/>
        <end position="98"/>
    </location>
</feature>
<dbReference type="AlphaFoldDB" id="A0A1U7CRV9"/>
<organism evidence="3 4">
    <name type="scientific">Paludisphaera borealis</name>
    <dbReference type="NCBI Taxonomy" id="1387353"/>
    <lineage>
        <taxon>Bacteria</taxon>
        <taxon>Pseudomonadati</taxon>
        <taxon>Planctomycetota</taxon>
        <taxon>Planctomycetia</taxon>
        <taxon>Isosphaerales</taxon>
        <taxon>Isosphaeraceae</taxon>
        <taxon>Paludisphaera</taxon>
    </lineage>
</organism>
<dbReference type="OrthoDB" id="9767863at2"/>
<name>A0A1U7CRV9_9BACT</name>
<keyword evidence="1" id="KW-0472">Membrane</keyword>
<feature type="transmembrane region" description="Helical" evidence="1">
    <location>
        <begin position="229"/>
        <end position="249"/>
    </location>
</feature>
<keyword evidence="4" id="KW-1185">Reference proteome</keyword>
<reference evidence="4" key="1">
    <citation type="submission" date="2016-12" db="EMBL/GenBank/DDBJ databases">
        <title>Comparative genomics of four Isosphaeraceae planctomycetes: a common pool of plasmids and glycoside hydrolase genes.</title>
        <authorList>
            <person name="Ivanova A."/>
        </authorList>
    </citation>
    <scope>NUCLEOTIDE SEQUENCE [LARGE SCALE GENOMIC DNA]</scope>
    <source>
        <strain evidence="4">PX4</strain>
    </source>
</reference>
<dbReference type="InterPro" id="IPR002656">
    <property type="entry name" value="Acyl_transf_3_dom"/>
</dbReference>
<dbReference type="GO" id="GO:0000271">
    <property type="term" value="P:polysaccharide biosynthetic process"/>
    <property type="evidence" value="ECO:0007669"/>
    <property type="project" value="TreeGrafter"/>
</dbReference>
<keyword evidence="1" id="KW-0812">Transmembrane</keyword>
<sequence>MNSRILLDRSAAGRATASNAPYSLTEKIDVCRGVLAFLVVASHAWLMAEVFDPHWGDGLPAPIRNVVGSVAGAGQHYVMGFFVLSGYCIQGSVQRLAARDGRFPLKAYLVARLTRVLPLYYLALAFAVAVEIAIAPHRPNYWRFGLDSGTFLHQLFLTQGFTQTLGAFSASWSITNEVVYYLVFGLVAAAFGPAGSRPATIGLALTVGIGLAFQALDRAGLHHPVVPRSAILFGLGSVWFLGALTAVHADRLPTVPGLPTVARLWPLAVAASMAMRCDGRIPQRNIYLAAGVAFTLMLIHFMIQDQAAGRPASRAPRPYTAFLALVSYPVYLFHGPVLLAFGAAVEWTDAAAPLWLLYPAGTVIGVGCCLPLGRLAERPLLAWRAGVLKRLNSAPAREPAPIAVPALGVPN</sequence>
<feature type="transmembrane region" description="Helical" evidence="1">
    <location>
        <begin position="286"/>
        <end position="303"/>
    </location>
</feature>
<dbReference type="EMBL" id="CP019082">
    <property type="protein sequence ID" value="APW61671.1"/>
    <property type="molecule type" value="Genomic_DNA"/>
</dbReference>
<dbReference type="GO" id="GO:0016020">
    <property type="term" value="C:membrane"/>
    <property type="evidence" value="ECO:0007669"/>
    <property type="project" value="TreeGrafter"/>
</dbReference>
<evidence type="ECO:0000313" key="3">
    <source>
        <dbReference type="EMBL" id="APW61671.1"/>
    </source>
</evidence>
<evidence type="ECO:0000256" key="1">
    <source>
        <dbReference type="SAM" id="Phobius"/>
    </source>
</evidence>
<dbReference type="Pfam" id="PF01757">
    <property type="entry name" value="Acyl_transf_3"/>
    <property type="match status" value="1"/>
</dbReference>